<reference evidence="1 2" key="1">
    <citation type="journal article" date="2015" name="Genome Biol. Evol.">
        <title>Comparative Genomics of a Bacterivorous Green Alga Reveals Evolutionary Causalities and Consequences of Phago-Mixotrophic Mode of Nutrition.</title>
        <authorList>
            <person name="Burns J.A."/>
            <person name="Paasch A."/>
            <person name="Narechania A."/>
            <person name="Kim E."/>
        </authorList>
    </citation>
    <scope>NUCLEOTIDE SEQUENCE [LARGE SCALE GENOMIC DNA]</scope>
    <source>
        <strain evidence="1 2">PLY_AMNH</strain>
    </source>
</reference>
<dbReference type="AlphaFoldDB" id="A0AAE0C7P7"/>
<sequence>MEDELRWPDFTAVDQQWNADRETWCEHWRSHVPPGGNVCRVPPPDPERHSQSGDHFLVRLQGALNTLQVTPAGPITGTLMWDQQQCLLCVQPSTVTSHLELVKATLEHLGSADVNIVGKVMRVLFFYEEEGRYAYQALKYVQKVDLTLLRGLLYCQWQKAKVGMLYFPRVVTADIFAKNKRFYPATDGEGGPGEVFASHEAAKEYVSLADGRAMLQSCKTEAEAYATHFRATGGEEIQPPSLARGTVQGQCGTSTAMLPSAQTRGKLYEEGDILQLAASPASLGGVSTTLTQL</sequence>
<dbReference type="EMBL" id="LGRX02026958">
    <property type="protein sequence ID" value="KAK3250016.1"/>
    <property type="molecule type" value="Genomic_DNA"/>
</dbReference>
<proteinExistence type="predicted"/>
<dbReference type="Proteomes" id="UP001190700">
    <property type="component" value="Unassembled WGS sequence"/>
</dbReference>
<protein>
    <submittedName>
        <fullName evidence="1">Uncharacterized protein</fullName>
    </submittedName>
</protein>
<name>A0AAE0C7P7_9CHLO</name>
<evidence type="ECO:0000313" key="2">
    <source>
        <dbReference type="Proteomes" id="UP001190700"/>
    </source>
</evidence>
<comment type="caution">
    <text evidence="1">The sequence shown here is derived from an EMBL/GenBank/DDBJ whole genome shotgun (WGS) entry which is preliminary data.</text>
</comment>
<organism evidence="1 2">
    <name type="scientific">Cymbomonas tetramitiformis</name>
    <dbReference type="NCBI Taxonomy" id="36881"/>
    <lineage>
        <taxon>Eukaryota</taxon>
        <taxon>Viridiplantae</taxon>
        <taxon>Chlorophyta</taxon>
        <taxon>Pyramimonadophyceae</taxon>
        <taxon>Pyramimonadales</taxon>
        <taxon>Pyramimonadaceae</taxon>
        <taxon>Cymbomonas</taxon>
    </lineage>
</organism>
<gene>
    <name evidence="1" type="ORF">CYMTET_40583</name>
</gene>
<keyword evidence="2" id="KW-1185">Reference proteome</keyword>
<evidence type="ECO:0000313" key="1">
    <source>
        <dbReference type="EMBL" id="KAK3250016.1"/>
    </source>
</evidence>
<accession>A0AAE0C7P7</accession>